<dbReference type="EMBL" id="VEVO01000017">
    <property type="protein sequence ID" value="KAF0028529.1"/>
    <property type="molecule type" value="Genomic_DNA"/>
</dbReference>
<dbReference type="AlphaFoldDB" id="A0A6A4S7L5"/>
<accession>A0A6A4S7L5</accession>
<sequence length="137" mass="15618">MIRSRVGADLIDHEPGGMLAWDHSSRSTTLLLTSLSLRVARCRNNNVGDGWAAHTEYDEKLMTFTRAPTSSRDAVPPCRRDPSGTTVNLIYYRCKCLKVEPLTSRHFATVSFRFDFDSKLTKRTTKAWKKEIPNIEK</sequence>
<reference evidence="1 2" key="1">
    <citation type="submission" date="2019-06" db="EMBL/GenBank/DDBJ databases">
        <title>Draft genomes of female and male turbot (Scophthalmus maximus).</title>
        <authorList>
            <person name="Xu H."/>
            <person name="Xu X.-W."/>
            <person name="Shao C."/>
            <person name="Chen S."/>
        </authorList>
    </citation>
    <scope>NUCLEOTIDE SEQUENCE [LARGE SCALE GENOMIC DNA]</scope>
    <source>
        <strain evidence="1">Ysfricsl-2016a</strain>
        <tissue evidence="1">Blood</tissue>
    </source>
</reference>
<name>A0A6A4S7L5_SCOMX</name>
<gene>
    <name evidence="1" type="ORF">F2P81_019616</name>
</gene>
<evidence type="ECO:0000313" key="1">
    <source>
        <dbReference type="EMBL" id="KAF0028529.1"/>
    </source>
</evidence>
<organism evidence="1 2">
    <name type="scientific">Scophthalmus maximus</name>
    <name type="common">Turbot</name>
    <name type="synonym">Psetta maxima</name>
    <dbReference type="NCBI Taxonomy" id="52904"/>
    <lineage>
        <taxon>Eukaryota</taxon>
        <taxon>Metazoa</taxon>
        <taxon>Chordata</taxon>
        <taxon>Craniata</taxon>
        <taxon>Vertebrata</taxon>
        <taxon>Euteleostomi</taxon>
        <taxon>Actinopterygii</taxon>
        <taxon>Neopterygii</taxon>
        <taxon>Teleostei</taxon>
        <taxon>Neoteleostei</taxon>
        <taxon>Acanthomorphata</taxon>
        <taxon>Carangaria</taxon>
        <taxon>Pleuronectiformes</taxon>
        <taxon>Pleuronectoidei</taxon>
        <taxon>Scophthalmidae</taxon>
        <taxon>Scophthalmus</taxon>
    </lineage>
</organism>
<evidence type="ECO:0000313" key="2">
    <source>
        <dbReference type="Proteomes" id="UP000438429"/>
    </source>
</evidence>
<proteinExistence type="predicted"/>
<dbReference type="Proteomes" id="UP000438429">
    <property type="component" value="Unassembled WGS sequence"/>
</dbReference>
<protein>
    <submittedName>
        <fullName evidence="1">Uncharacterized protein</fullName>
    </submittedName>
</protein>
<comment type="caution">
    <text evidence="1">The sequence shown here is derived from an EMBL/GenBank/DDBJ whole genome shotgun (WGS) entry which is preliminary data.</text>
</comment>